<feature type="transmembrane region" description="Helical" evidence="9">
    <location>
        <begin position="56"/>
        <end position="77"/>
    </location>
</feature>
<evidence type="ECO:0000259" key="10">
    <source>
        <dbReference type="PROSITE" id="PS50011"/>
    </source>
</evidence>
<dbReference type="InterPro" id="IPR051681">
    <property type="entry name" value="Ser/Thr_Kinases-Pseudokinases"/>
</dbReference>
<dbReference type="PANTHER" id="PTHR44329">
    <property type="entry name" value="SERINE/THREONINE-PROTEIN KINASE TNNI3K-RELATED"/>
    <property type="match status" value="1"/>
</dbReference>
<dbReference type="EMBL" id="CAJNNW010033177">
    <property type="protein sequence ID" value="CAE8717555.1"/>
    <property type="molecule type" value="Genomic_DNA"/>
</dbReference>
<feature type="transmembrane region" description="Helical" evidence="9">
    <location>
        <begin position="118"/>
        <end position="135"/>
    </location>
</feature>
<dbReference type="Proteomes" id="UP000626109">
    <property type="component" value="Unassembled WGS sequence"/>
</dbReference>
<evidence type="ECO:0000256" key="6">
    <source>
        <dbReference type="PROSITE-ProRule" id="PRU00708"/>
    </source>
</evidence>
<dbReference type="InterPro" id="IPR017441">
    <property type="entry name" value="Protein_kinase_ATP_BS"/>
</dbReference>
<keyword evidence="7" id="KW-0863">Zinc-finger</keyword>
<reference evidence="12" key="1">
    <citation type="submission" date="2021-02" db="EMBL/GenBank/DDBJ databases">
        <authorList>
            <person name="Dougan E. K."/>
            <person name="Rhodes N."/>
            <person name="Thang M."/>
            <person name="Chan C."/>
        </authorList>
    </citation>
    <scope>NUCLEOTIDE SEQUENCE</scope>
</reference>
<dbReference type="PROSITE" id="PS00108">
    <property type="entry name" value="PROTEIN_KINASE_ST"/>
    <property type="match status" value="1"/>
</dbReference>
<keyword evidence="7" id="KW-0479">Metal-binding</keyword>
<name>A0A813KWD7_POLGL</name>
<comment type="caution">
    <text evidence="12">The sequence shown here is derived from an EMBL/GenBank/DDBJ whole genome shotgun (WGS) entry which is preliminary data.</text>
</comment>
<feature type="repeat" description="PPR" evidence="6">
    <location>
        <begin position="820"/>
        <end position="854"/>
    </location>
</feature>
<dbReference type="SMART" id="SM00220">
    <property type="entry name" value="S_TKc"/>
    <property type="match status" value="1"/>
</dbReference>
<evidence type="ECO:0000256" key="1">
    <source>
        <dbReference type="ARBA" id="ARBA00022527"/>
    </source>
</evidence>
<dbReference type="PROSITE" id="PS51375">
    <property type="entry name" value="PPR"/>
    <property type="match status" value="1"/>
</dbReference>
<dbReference type="GO" id="GO:0008270">
    <property type="term" value="F:zinc ion binding"/>
    <property type="evidence" value="ECO:0007669"/>
    <property type="project" value="UniProtKB-KW"/>
</dbReference>
<dbReference type="PANTHER" id="PTHR44329:SF288">
    <property type="entry name" value="MITOGEN-ACTIVATED PROTEIN KINASE KINASE KINASE 20"/>
    <property type="match status" value="1"/>
</dbReference>
<evidence type="ECO:0000313" key="12">
    <source>
        <dbReference type="EMBL" id="CAE8717555.1"/>
    </source>
</evidence>
<evidence type="ECO:0000313" key="13">
    <source>
        <dbReference type="Proteomes" id="UP000626109"/>
    </source>
</evidence>
<evidence type="ECO:0000256" key="8">
    <source>
        <dbReference type="PROSITE-ProRule" id="PRU10141"/>
    </source>
</evidence>
<keyword evidence="1" id="KW-0723">Serine/threonine-protein kinase</keyword>
<organism evidence="12 13">
    <name type="scientific">Polarella glacialis</name>
    <name type="common">Dinoflagellate</name>
    <dbReference type="NCBI Taxonomy" id="89957"/>
    <lineage>
        <taxon>Eukaryota</taxon>
        <taxon>Sar</taxon>
        <taxon>Alveolata</taxon>
        <taxon>Dinophyceae</taxon>
        <taxon>Suessiales</taxon>
        <taxon>Suessiaceae</taxon>
        <taxon>Polarella</taxon>
    </lineage>
</organism>
<dbReference type="InterPro" id="IPR011990">
    <property type="entry name" value="TPR-like_helical_dom_sf"/>
</dbReference>
<dbReference type="Gene3D" id="3.30.200.20">
    <property type="entry name" value="Phosphorylase Kinase, domain 1"/>
    <property type="match status" value="1"/>
</dbReference>
<evidence type="ECO:0000256" key="2">
    <source>
        <dbReference type="ARBA" id="ARBA00022679"/>
    </source>
</evidence>
<evidence type="ECO:0000256" key="3">
    <source>
        <dbReference type="ARBA" id="ARBA00022741"/>
    </source>
</evidence>
<dbReference type="InterPro" id="IPR001245">
    <property type="entry name" value="Ser-Thr/Tyr_kinase_cat_dom"/>
</dbReference>
<feature type="transmembrane region" description="Helical" evidence="9">
    <location>
        <begin position="197"/>
        <end position="216"/>
    </location>
</feature>
<dbReference type="InterPro" id="IPR000719">
    <property type="entry name" value="Prot_kinase_dom"/>
</dbReference>
<feature type="transmembrane region" description="Helical" evidence="9">
    <location>
        <begin position="89"/>
        <end position="106"/>
    </location>
</feature>
<dbReference type="GO" id="GO:0005524">
    <property type="term" value="F:ATP binding"/>
    <property type="evidence" value="ECO:0007669"/>
    <property type="project" value="UniProtKB-UniRule"/>
</dbReference>
<dbReference type="PROSITE" id="PS50103">
    <property type="entry name" value="ZF_C3H1"/>
    <property type="match status" value="1"/>
</dbReference>
<evidence type="ECO:0000256" key="4">
    <source>
        <dbReference type="ARBA" id="ARBA00022777"/>
    </source>
</evidence>
<dbReference type="Gene3D" id="1.10.510.10">
    <property type="entry name" value="Transferase(Phosphotransferase) domain 1"/>
    <property type="match status" value="1"/>
</dbReference>
<feature type="transmembrane region" description="Helical" evidence="9">
    <location>
        <begin position="462"/>
        <end position="481"/>
    </location>
</feature>
<keyword evidence="3 8" id="KW-0547">Nucleotide-binding</keyword>
<proteinExistence type="predicted"/>
<dbReference type="Pfam" id="PF01535">
    <property type="entry name" value="PPR"/>
    <property type="match status" value="1"/>
</dbReference>
<evidence type="ECO:0000256" key="9">
    <source>
        <dbReference type="SAM" id="Phobius"/>
    </source>
</evidence>
<gene>
    <name evidence="12" type="ORF">PGLA2088_LOCUS39590</name>
</gene>
<dbReference type="GO" id="GO:0004674">
    <property type="term" value="F:protein serine/threonine kinase activity"/>
    <property type="evidence" value="ECO:0007669"/>
    <property type="project" value="UniProtKB-KW"/>
</dbReference>
<dbReference type="Gene3D" id="1.25.40.10">
    <property type="entry name" value="Tetratricopeptide repeat domain"/>
    <property type="match status" value="2"/>
</dbReference>
<dbReference type="InterPro" id="IPR002885">
    <property type="entry name" value="PPR_rpt"/>
</dbReference>
<evidence type="ECO:0000259" key="11">
    <source>
        <dbReference type="PROSITE" id="PS50103"/>
    </source>
</evidence>
<dbReference type="PROSITE" id="PS00107">
    <property type="entry name" value="PROTEIN_KINASE_ATP"/>
    <property type="match status" value="1"/>
</dbReference>
<keyword evidence="5 8" id="KW-0067">ATP-binding</keyword>
<accession>A0A813KWD7</accession>
<evidence type="ECO:0000256" key="7">
    <source>
        <dbReference type="PROSITE-ProRule" id="PRU00723"/>
    </source>
</evidence>
<dbReference type="InterPro" id="IPR011009">
    <property type="entry name" value="Kinase-like_dom_sf"/>
</dbReference>
<feature type="zinc finger region" description="C3H1-type" evidence="7">
    <location>
        <begin position="1131"/>
        <end position="1154"/>
    </location>
</feature>
<evidence type="ECO:0000256" key="5">
    <source>
        <dbReference type="ARBA" id="ARBA00022840"/>
    </source>
</evidence>
<feature type="domain" description="C3H1-type" evidence="11">
    <location>
        <begin position="1131"/>
        <end position="1154"/>
    </location>
</feature>
<keyword evidence="9" id="KW-0812">Transmembrane</keyword>
<keyword evidence="7" id="KW-0862">Zinc</keyword>
<feature type="domain" description="Protein kinase" evidence="10">
    <location>
        <begin position="408"/>
        <end position="697"/>
    </location>
</feature>
<dbReference type="Pfam" id="PF07714">
    <property type="entry name" value="PK_Tyr_Ser-Thr"/>
    <property type="match status" value="1"/>
</dbReference>
<keyword evidence="9" id="KW-0472">Membrane</keyword>
<keyword evidence="2" id="KW-0808">Transferase</keyword>
<dbReference type="SUPFAM" id="SSF56112">
    <property type="entry name" value="Protein kinase-like (PK-like)"/>
    <property type="match status" value="1"/>
</dbReference>
<keyword evidence="9" id="KW-1133">Transmembrane helix</keyword>
<dbReference type="PROSITE" id="PS50011">
    <property type="entry name" value="PROTEIN_KINASE_DOM"/>
    <property type="match status" value="1"/>
</dbReference>
<dbReference type="InterPro" id="IPR008271">
    <property type="entry name" value="Ser/Thr_kinase_AS"/>
</dbReference>
<sequence>MARSLAAVLPAPEENPSLEAKLGESRESFCECWRRIGRRLASIHGPPGEWLMRTCLHPWGVAVAALCASALIGAPLLDEGLSNKARAAGLAGVCGSILLAASMIWLEGKWPRWWLKELGFVGLGLAMNALAAFLASQAVDRADRARHLSRLVTYKLWPLAGLRAETTSLFLVTSWLIDCAAHYLSSVEFGDPWDSTTPFWLLLCMLAFGLIMSVAMRSQNRCYFAECDSEAEARLCRCLGGMLGDFVLRLDSDGTVISCDDAFSKLMRRSVVGSGFQALILEGEGHEGSSMFKVGLETATVDHGVQLQLVLQRFGAEDLSVELIIVRKVLEAYPRESSFLVAIKQCETLCPERWPSLVAPMKSRSDKPVGKVTSSCFFSDCIRDDDPRTLTQLGIKEHWIIEKENLCMEPSSMLGAGGFGIVMEGEYNGTRVAVKIPKSDSKIEFPLLNELRLLRHLRHPNIVLFFGACIGAKASDMMLVFELIHGITLRDFMAGVSGGGMATSSFTPRSNSGVAFTEQLGDDLPILPGKLSILSGIACALQYLHSVNTPIVHTDLKDSNVFVETWVDHLRSKLGDFGISRLAYKVDSRMGGTLRWMAPEIITSSGSVSPAASADVFSFGRMMSMILSGVRPCQGFQRQDIFRATRDGRLPPLVWPSDTQGMKKLCEFGKSCVVIDPLQRPTMRTANEQIGRFQTLLRISSGASVGALDGGLGVSRLKLNLYEEVEVLRYKAFNYPTPSITFGNVVARFARLACWFQRVLFEQKALAMLITLANASLVCRLECLWQGFNTVISACARAGEVWLQALALLRALLWRKLQPTVMSYGSAISACAQFGRWQLALSLLVCLKERGVQSSLAAVNAAVSACGASRGSSLWQVALALGMPRLSSVDALRPDAVTWGAAVAACASSEAWESGLALLESAETGVVLPSLAAYGSGIAGCGRALRWEAAVGGRFLGVDGGGVDDEDADEVQELCAVPIRDQYSWHFDQPVHRSVSSEFGIPVAEEQRDAFSLWAAESSELAVDEPLKVTSQEVPMGNQDSQVENPFPTAGSGEPMMLAGLRLQGLIALQLQQCQECTNVEVPTQPMIMLSLSEVLADRLGPSQLGVGQETCEAACFSVGSVGHPFSCHAPCKFFSRKKVCKDGSSCSHCHACRYFRRHPKHALDAQVVSHGELMI</sequence>
<dbReference type="InterPro" id="IPR000571">
    <property type="entry name" value="Znf_CCCH"/>
</dbReference>
<dbReference type="AlphaFoldDB" id="A0A813KWD7"/>
<protein>
    <submittedName>
        <fullName evidence="12">Uncharacterized protein</fullName>
    </submittedName>
</protein>
<feature type="binding site" evidence="8">
    <location>
        <position position="435"/>
    </location>
    <ligand>
        <name>ATP</name>
        <dbReference type="ChEBI" id="CHEBI:30616"/>
    </ligand>
</feature>
<keyword evidence="4" id="KW-0418">Kinase</keyword>